<dbReference type="Gene3D" id="2.40.50.140">
    <property type="entry name" value="Nucleic acid-binding proteins"/>
    <property type="match status" value="1"/>
</dbReference>
<comment type="function">
    <text evidence="1">DNA ligase that catalyzes the formation of phosphodiester linkages between 5'-phosphoryl and 3'-hydroxyl groups in double-stranded DNA using NAD as a coenzyme and as the energy source for the reaction. It is essential for DNA replication and repair of damaged DNA.</text>
</comment>
<keyword evidence="4" id="KW-0235">DNA replication</keyword>
<evidence type="ECO:0000259" key="12">
    <source>
        <dbReference type="PROSITE" id="PS50172"/>
    </source>
</evidence>
<reference evidence="13" key="1">
    <citation type="submission" date="2019-08" db="EMBL/GenBank/DDBJ databases">
        <authorList>
            <person name="Kucharzyk K."/>
            <person name="Murdoch R.W."/>
            <person name="Higgins S."/>
            <person name="Loffler F."/>
        </authorList>
    </citation>
    <scope>NUCLEOTIDE SEQUENCE</scope>
</reference>
<dbReference type="Pfam" id="PF00533">
    <property type="entry name" value="BRCT"/>
    <property type="match status" value="1"/>
</dbReference>
<dbReference type="FunFam" id="1.10.150.20:FF:000006">
    <property type="entry name" value="DNA ligase"/>
    <property type="match status" value="1"/>
</dbReference>
<dbReference type="GO" id="GO:0003677">
    <property type="term" value="F:DNA binding"/>
    <property type="evidence" value="ECO:0007669"/>
    <property type="project" value="InterPro"/>
</dbReference>
<dbReference type="InterPro" id="IPR036420">
    <property type="entry name" value="BRCT_dom_sf"/>
</dbReference>
<keyword evidence="10" id="KW-0234">DNA repair</keyword>
<dbReference type="InterPro" id="IPR041663">
    <property type="entry name" value="DisA/LigA_HHH"/>
</dbReference>
<dbReference type="SMART" id="SM00278">
    <property type="entry name" value="HhH1"/>
    <property type="match status" value="4"/>
</dbReference>
<evidence type="ECO:0000256" key="11">
    <source>
        <dbReference type="ARBA" id="ARBA00034005"/>
    </source>
</evidence>
<dbReference type="SUPFAM" id="SSF56091">
    <property type="entry name" value="DNA ligase/mRNA capping enzyme, catalytic domain"/>
    <property type="match status" value="1"/>
</dbReference>
<name>A0A644YDZ7_9ZZZZ</name>
<dbReference type="InterPro" id="IPR013840">
    <property type="entry name" value="DNAligase_N"/>
</dbReference>
<evidence type="ECO:0000256" key="6">
    <source>
        <dbReference type="ARBA" id="ARBA00022763"/>
    </source>
</evidence>
<dbReference type="InterPro" id="IPR003583">
    <property type="entry name" value="Hlx-hairpin-Hlx_DNA-bd_motif"/>
</dbReference>
<dbReference type="InterPro" id="IPR001357">
    <property type="entry name" value="BRCT_dom"/>
</dbReference>
<dbReference type="SUPFAM" id="SSF50249">
    <property type="entry name" value="Nucleic acid-binding proteins"/>
    <property type="match status" value="1"/>
</dbReference>
<evidence type="ECO:0000256" key="9">
    <source>
        <dbReference type="ARBA" id="ARBA00023027"/>
    </source>
</evidence>
<dbReference type="Pfam" id="PF03120">
    <property type="entry name" value="OB_DNA_ligase"/>
    <property type="match status" value="1"/>
</dbReference>
<feature type="domain" description="BRCT" evidence="12">
    <location>
        <begin position="571"/>
        <end position="648"/>
    </location>
</feature>
<keyword evidence="8" id="KW-0460">Magnesium</keyword>
<gene>
    <name evidence="13" type="primary">ligA_26</name>
    <name evidence="13" type="ORF">SDC9_73387</name>
</gene>
<dbReference type="Pfam" id="PF12826">
    <property type="entry name" value="HHH_2"/>
    <property type="match status" value="1"/>
</dbReference>
<dbReference type="Pfam" id="PF01653">
    <property type="entry name" value="DNA_ligase_aden"/>
    <property type="match status" value="1"/>
</dbReference>
<evidence type="ECO:0000256" key="10">
    <source>
        <dbReference type="ARBA" id="ARBA00023204"/>
    </source>
</evidence>
<organism evidence="13">
    <name type="scientific">bioreactor metagenome</name>
    <dbReference type="NCBI Taxonomy" id="1076179"/>
    <lineage>
        <taxon>unclassified sequences</taxon>
        <taxon>metagenomes</taxon>
        <taxon>ecological metagenomes</taxon>
    </lineage>
</organism>
<dbReference type="SMART" id="SM00532">
    <property type="entry name" value="LIGANc"/>
    <property type="match status" value="1"/>
</dbReference>
<dbReference type="NCBIfam" id="TIGR00575">
    <property type="entry name" value="dnlj"/>
    <property type="match status" value="1"/>
</dbReference>
<dbReference type="CDD" id="cd17748">
    <property type="entry name" value="BRCT_DNA_ligase_like"/>
    <property type="match status" value="1"/>
</dbReference>
<dbReference type="FunFam" id="1.10.150.20:FF:000007">
    <property type="entry name" value="DNA ligase"/>
    <property type="match status" value="1"/>
</dbReference>
<dbReference type="Pfam" id="PF14520">
    <property type="entry name" value="HHH_5"/>
    <property type="match status" value="1"/>
</dbReference>
<evidence type="ECO:0000256" key="8">
    <source>
        <dbReference type="ARBA" id="ARBA00022842"/>
    </source>
</evidence>
<protein>
    <recommendedName>
        <fullName evidence="2">DNA ligase (NAD(+))</fullName>
        <ecNumber evidence="2">6.5.1.2</ecNumber>
    </recommendedName>
</protein>
<dbReference type="SMART" id="SM00292">
    <property type="entry name" value="BRCT"/>
    <property type="match status" value="1"/>
</dbReference>
<dbReference type="InterPro" id="IPR033136">
    <property type="entry name" value="DNA_ligase_CS"/>
</dbReference>
<evidence type="ECO:0000313" key="13">
    <source>
        <dbReference type="EMBL" id="MPM26882.1"/>
    </source>
</evidence>
<keyword evidence="6" id="KW-0227">DNA damage</keyword>
<evidence type="ECO:0000256" key="5">
    <source>
        <dbReference type="ARBA" id="ARBA00022723"/>
    </source>
</evidence>
<dbReference type="AlphaFoldDB" id="A0A644YDZ7"/>
<dbReference type="PIRSF" id="PIRSF001604">
    <property type="entry name" value="LigA"/>
    <property type="match status" value="1"/>
</dbReference>
<proteinExistence type="inferred from homology"/>
<evidence type="ECO:0000256" key="4">
    <source>
        <dbReference type="ARBA" id="ARBA00022705"/>
    </source>
</evidence>
<dbReference type="InterPro" id="IPR004150">
    <property type="entry name" value="NAD_DNA_ligase_OB"/>
</dbReference>
<keyword evidence="5" id="KW-0479">Metal-binding</keyword>
<keyword evidence="3 13" id="KW-0436">Ligase</keyword>
<dbReference type="CDD" id="cd00114">
    <property type="entry name" value="LIGANc"/>
    <property type="match status" value="1"/>
</dbReference>
<dbReference type="PROSITE" id="PS01056">
    <property type="entry name" value="DNA_LIGASE_N2"/>
    <property type="match status" value="1"/>
</dbReference>
<dbReference type="Gene3D" id="3.30.470.30">
    <property type="entry name" value="DNA ligase/mRNA capping enzyme"/>
    <property type="match status" value="1"/>
</dbReference>
<dbReference type="SUPFAM" id="SSF52113">
    <property type="entry name" value="BRCT domain"/>
    <property type="match status" value="1"/>
</dbReference>
<comment type="caution">
    <text evidence="13">The sequence shown here is derived from an EMBL/GenBank/DDBJ whole genome shotgun (WGS) entry which is preliminary data.</text>
</comment>
<dbReference type="EC" id="6.5.1.2" evidence="2"/>
<dbReference type="GO" id="GO:0003911">
    <property type="term" value="F:DNA ligase (NAD+) activity"/>
    <property type="evidence" value="ECO:0007669"/>
    <property type="project" value="UniProtKB-EC"/>
</dbReference>
<dbReference type="SUPFAM" id="SSF47781">
    <property type="entry name" value="RuvA domain 2-like"/>
    <property type="match status" value="1"/>
</dbReference>
<dbReference type="InterPro" id="IPR013839">
    <property type="entry name" value="DNAligase_adenylation"/>
</dbReference>
<dbReference type="GO" id="GO:0006260">
    <property type="term" value="P:DNA replication"/>
    <property type="evidence" value="ECO:0007669"/>
    <property type="project" value="UniProtKB-KW"/>
</dbReference>
<dbReference type="InterPro" id="IPR012340">
    <property type="entry name" value="NA-bd_OB-fold"/>
</dbReference>
<comment type="catalytic activity">
    <reaction evidence="11">
        <text>NAD(+) + (deoxyribonucleotide)n-3'-hydroxyl + 5'-phospho-(deoxyribonucleotide)m = (deoxyribonucleotide)n+m + AMP + beta-nicotinamide D-nucleotide.</text>
        <dbReference type="EC" id="6.5.1.2"/>
    </reaction>
</comment>
<evidence type="ECO:0000256" key="3">
    <source>
        <dbReference type="ARBA" id="ARBA00022598"/>
    </source>
</evidence>
<dbReference type="Gene3D" id="3.40.50.10190">
    <property type="entry name" value="BRCT domain"/>
    <property type="match status" value="1"/>
</dbReference>
<accession>A0A644YDZ7</accession>
<dbReference type="Gene3D" id="1.10.287.610">
    <property type="entry name" value="Helix hairpin bin"/>
    <property type="match status" value="1"/>
</dbReference>
<dbReference type="NCBIfam" id="NF005932">
    <property type="entry name" value="PRK07956.1"/>
    <property type="match status" value="1"/>
</dbReference>
<sequence>MSRQEELTEQLIRYNEAYYNHSAPLISDAEYDELLDELKRLEEESGFTPPYSPTLRVGSEVVSFQPHTHIRRLYSLDKVRTEDALGDWVNKVIAASEDSKPIFALEYKFDGLTVCLTYDNGLFVQGATRGNGVTGEGVYDQLLTIRTIPKAIPFKGKMEVQGECIMRLSVLEELNKTSDEPLKNARNAAAGALRNTDPKVTASRKLDIFCYNIGYIEGKELTDQKQMLAFLAENGFPVSPYIRYCDSAQALKNEIDIAEQTRGRLDFLIDGMVVKVTDFALREALGETEKFPRWAMAYKFAAEETTSTVEEVTWEVGRTGKLTPLAHLTPVELAGATIQRATLNNYDDIQRKRVKCGSRVFIRRSNDVIPEILGAVPDDTATEEILKPTRCPECGAHVEERGAHIFCTNSLSCKAQITLRIAHYASRDAMDIESLSDKTAAQFIEELNISSIPELYALTHEQLVSLNRFGAKKAQNLLDALEKSKTRPLGAFLFALGIPNVGFKTAKDLAKRFGTLEAVRKVTREELLAISDVGEIVADSILKFFSDASIADQIDTLLSYGVAPQSEQAANTASPISGKTIVVTGTLPTLGRREAEALIEQNGGKAAGSVSKKTDYVLYGESAGSKLDKAKELNIPLLTEEEFLKLIG</sequence>
<dbReference type="EMBL" id="VSSQ01004851">
    <property type="protein sequence ID" value="MPM26882.1"/>
    <property type="molecule type" value="Genomic_DNA"/>
</dbReference>
<dbReference type="Gene3D" id="1.10.150.20">
    <property type="entry name" value="5' to 3' exonuclease, C-terminal subdomain"/>
    <property type="match status" value="2"/>
</dbReference>
<evidence type="ECO:0000256" key="1">
    <source>
        <dbReference type="ARBA" id="ARBA00004067"/>
    </source>
</evidence>
<dbReference type="GO" id="GO:0046872">
    <property type="term" value="F:metal ion binding"/>
    <property type="evidence" value="ECO:0007669"/>
    <property type="project" value="UniProtKB-KW"/>
</dbReference>
<dbReference type="GO" id="GO:0006281">
    <property type="term" value="P:DNA repair"/>
    <property type="evidence" value="ECO:0007669"/>
    <property type="project" value="UniProtKB-KW"/>
</dbReference>
<evidence type="ECO:0000256" key="2">
    <source>
        <dbReference type="ARBA" id="ARBA00012722"/>
    </source>
</evidence>
<dbReference type="HAMAP" id="MF_01588">
    <property type="entry name" value="DNA_ligase_A"/>
    <property type="match status" value="1"/>
</dbReference>
<dbReference type="InterPro" id="IPR004149">
    <property type="entry name" value="Znf_DNAligase_C4"/>
</dbReference>
<dbReference type="InterPro" id="IPR010994">
    <property type="entry name" value="RuvA_2-like"/>
</dbReference>
<keyword evidence="7" id="KW-0862">Zinc</keyword>
<dbReference type="InterPro" id="IPR001679">
    <property type="entry name" value="DNA_ligase"/>
</dbReference>
<keyword evidence="9" id="KW-0520">NAD</keyword>
<dbReference type="PROSITE" id="PS50172">
    <property type="entry name" value="BRCT"/>
    <property type="match status" value="1"/>
</dbReference>
<dbReference type="Pfam" id="PF03119">
    <property type="entry name" value="DNA_ligase_ZBD"/>
    <property type="match status" value="1"/>
</dbReference>
<evidence type="ECO:0000256" key="7">
    <source>
        <dbReference type="ARBA" id="ARBA00022833"/>
    </source>
</evidence>